<gene>
    <name evidence="1" type="ORF">V0U35_08740</name>
</gene>
<evidence type="ECO:0000313" key="2">
    <source>
        <dbReference type="Proteomes" id="UP001310692"/>
    </source>
</evidence>
<accession>A0ABU7LYY3</accession>
<protein>
    <submittedName>
        <fullName evidence="1">Uncharacterized protein</fullName>
    </submittedName>
</protein>
<reference evidence="1 2" key="1">
    <citation type="submission" date="2024-01" db="EMBL/GenBank/DDBJ databases">
        <title>Hyphobacterium bacterium isolated from marine sediment.</title>
        <authorList>
            <person name="Zhao S."/>
        </authorList>
    </citation>
    <scope>NUCLEOTIDE SEQUENCE [LARGE SCALE GENOMIC DNA]</scope>
    <source>
        <strain evidence="1 2">Y60-23</strain>
    </source>
</reference>
<organism evidence="1 2">
    <name type="scientific">Hyphobacterium marinum</name>
    <dbReference type="NCBI Taxonomy" id="3116574"/>
    <lineage>
        <taxon>Bacteria</taxon>
        <taxon>Pseudomonadati</taxon>
        <taxon>Pseudomonadota</taxon>
        <taxon>Alphaproteobacteria</taxon>
        <taxon>Maricaulales</taxon>
        <taxon>Maricaulaceae</taxon>
        <taxon>Hyphobacterium</taxon>
    </lineage>
</organism>
<keyword evidence="2" id="KW-1185">Reference proteome</keyword>
<comment type="caution">
    <text evidence="1">The sequence shown here is derived from an EMBL/GenBank/DDBJ whole genome shotgun (WGS) entry which is preliminary data.</text>
</comment>
<dbReference type="RefSeq" id="WP_330196314.1">
    <property type="nucleotide sequence ID" value="NZ_JAZDRO010000003.1"/>
</dbReference>
<dbReference type="Proteomes" id="UP001310692">
    <property type="component" value="Unassembled WGS sequence"/>
</dbReference>
<proteinExistence type="predicted"/>
<evidence type="ECO:0000313" key="1">
    <source>
        <dbReference type="EMBL" id="MEE2566764.1"/>
    </source>
</evidence>
<dbReference type="EMBL" id="JAZDRO010000003">
    <property type="protein sequence ID" value="MEE2566764.1"/>
    <property type="molecule type" value="Genomic_DNA"/>
</dbReference>
<sequence>MLSILAALLLQASGMQPLFDHGLQVSSDSVTYVVFFEEDGRYSTSVGIHGTWEIVDGELCTTRSTGEHNCQPLMMDGLETGSSWTGENAAGETVTFTLVPRE</sequence>
<name>A0ABU7LYY3_9PROT</name>